<organism evidence="4 5">
    <name type="scientific">Deinococcus aquiradiocola</name>
    <dbReference type="NCBI Taxonomy" id="393059"/>
    <lineage>
        <taxon>Bacteria</taxon>
        <taxon>Thermotogati</taxon>
        <taxon>Deinococcota</taxon>
        <taxon>Deinococci</taxon>
        <taxon>Deinococcales</taxon>
        <taxon>Deinococcaceae</taxon>
        <taxon>Deinococcus</taxon>
    </lineage>
</organism>
<dbReference type="InterPro" id="IPR014044">
    <property type="entry name" value="CAP_dom"/>
</dbReference>
<feature type="region of interest" description="Disordered" evidence="1">
    <location>
        <begin position="25"/>
        <end position="52"/>
    </location>
</feature>
<dbReference type="RefSeq" id="WP_188963873.1">
    <property type="nucleotide sequence ID" value="NZ_BMOE01000010.1"/>
</dbReference>
<evidence type="ECO:0000256" key="1">
    <source>
        <dbReference type="SAM" id="MobiDB-lite"/>
    </source>
</evidence>
<feature type="region of interest" description="Disordered" evidence="1">
    <location>
        <begin position="109"/>
        <end position="129"/>
    </location>
</feature>
<dbReference type="PANTHER" id="PTHR31157">
    <property type="entry name" value="SCP DOMAIN-CONTAINING PROTEIN"/>
    <property type="match status" value="1"/>
</dbReference>
<dbReference type="PROSITE" id="PS51257">
    <property type="entry name" value="PROKAR_LIPOPROTEIN"/>
    <property type="match status" value="1"/>
</dbReference>
<proteinExistence type="predicted"/>
<evidence type="ECO:0000259" key="3">
    <source>
        <dbReference type="Pfam" id="PF00188"/>
    </source>
</evidence>
<dbReference type="Pfam" id="PF00188">
    <property type="entry name" value="CAP"/>
    <property type="match status" value="1"/>
</dbReference>
<feature type="chain" id="PRO_5037915679" description="SCP domain-containing protein" evidence="2">
    <location>
        <begin position="22"/>
        <end position="198"/>
    </location>
</feature>
<keyword evidence="5" id="KW-1185">Reference proteome</keyword>
<protein>
    <recommendedName>
        <fullName evidence="3">SCP domain-containing protein</fullName>
    </recommendedName>
</protein>
<accession>A0A917PKS9</accession>
<dbReference type="AlphaFoldDB" id="A0A917PKS9"/>
<feature type="signal peptide" evidence="2">
    <location>
        <begin position="1"/>
        <end position="21"/>
    </location>
</feature>
<reference evidence="4" key="1">
    <citation type="journal article" date="2014" name="Int. J. Syst. Evol. Microbiol.">
        <title>Complete genome sequence of Corynebacterium casei LMG S-19264T (=DSM 44701T), isolated from a smear-ripened cheese.</title>
        <authorList>
            <consortium name="US DOE Joint Genome Institute (JGI-PGF)"/>
            <person name="Walter F."/>
            <person name="Albersmeier A."/>
            <person name="Kalinowski J."/>
            <person name="Ruckert C."/>
        </authorList>
    </citation>
    <scope>NUCLEOTIDE SEQUENCE</scope>
    <source>
        <strain evidence="4">JCM 14371</strain>
    </source>
</reference>
<keyword evidence="2" id="KW-0732">Signal</keyword>
<gene>
    <name evidence="4" type="ORF">GCM10008939_27540</name>
</gene>
<name>A0A917PKS9_9DEIO</name>
<dbReference type="CDD" id="cd05379">
    <property type="entry name" value="CAP_bacterial"/>
    <property type="match status" value="1"/>
</dbReference>
<dbReference type="PANTHER" id="PTHR31157:SF1">
    <property type="entry name" value="SCP DOMAIN-CONTAINING PROTEIN"/>
    <property type="match status" value="1"/>
</dbReference>
<dbReference type="Gene3D" id="3.40.33.10">
    <property type="entry name" value="CAP"/>
    <property type="match status" value="1"/>
</dbReference>
<feature type="compositionally biased region" description="Polar residues" evidence="1">
    <location>
        <begin position="25"/>
        <end position="43"/>
    </location>
</feature>
<evidence type="ECO:0000256" key="2">
    <source>
        <dbReference type="SAM" id="SignalP"/>
    </source>
</evidence>
<comment type="caution">
    <text evidence="4">The sequence shown here is derived from an EMBL/GenBank/DDBJ whole genome shotgun (WGS) entry which is preliminary data.</text>
</comment>
<dbReference type="InterPro" id="IPR035940">
    <property type="entry name" value="CAP_sf"/>
</dbReference>
<dbReference type="SUPFAM" id="SSF55797">
    <property type="entry name" value="PR-1-like"/>
    <property type="match status" value="1"/>
</dbReference>
<reference evidence="4" key="2">
    <citation type="submission" date="2020-09" db="EMBL/GenBank/DDBJ databases">
        <authorList>
            <person name="Sun Q."/>
            <person name="Ohkuma M."/>
        </authorList>
    </citation>
    <scope>NUCLEOTIDE SEQUENCE</scope>
    <source>
        <strain evidence="4">JCM 14371</strain>
    </source>
</reference>
<evidence type="ECO:0000313" key="4">
    <source>
        <dbReference type="EMBL" id="GGJ82142.1"/>
    </source>
</evidence>
<dbReference type="EMBL" id="BMOE01000010">
    <property type="protein sequence ID" value="GGJ82142.1"/>
    <property type="molecule type" value="Genomic_DNA"/>
</dbReference>
<feature type="domain" description="SCP" evidence="3">
    <location>
        <begin position="60"/>
        <end position="195"/>
    </location>
</feature>
<sequence>MKVQSMMVATGFLMVVLSACGGTTTPTAVSGNNSNGGSKTVVTPSAPPDLAPSADEQRILDEVNAARAVARNCGSTHYDATTPLTWNALLAAAALRHTQDMAYNGYREASAQEPDAPHTGSDGSTPQQRITATGYGWRVSGENVAAGYALADMVTAWLNSPGHCQNIMNPKFREIGISYMSYRGAKYNTFYTQDFGVR</sequence>
<dbReference type="Proteomes" id="UP000635726">
    <property type="component" value="Unassembled WGS sequence"/>
</dbReference>
<evidence type="ECO:0000313" key="5">
    <source>
        <dbReference type="Proteomes" id="UP000635726"/>
    </source>
</evidence>